<comment type="subunit">
    <text evidence="2">Homodimer.</text>
</comment>
<evidence type="ECO:0000313" key="6">
    <source>
        <dbReference type="EMBL" id="TQJ00442.1"/>
    </source>
</evidence>
<keyword evidence="4" id="KW-0663">Pyridoxal phosphate</keyword>
<evidence type="ECO:0000259" key="5">
    <source>
        <dbReference type="Pfam" id="PF00291"/>
    </source>
</evidence>
<dbReference type="InterPro" id="IPR023927">
    <property type="entry name" value="SbnA"/>
</dbReference>
<dbReference type="InterPro" id="IPR001926">
    <property type="entry name" value="TrpB-like_PALP"/>
</dbReference>
<gene>
    <name evidence="6" type="ORF">FB471_0064</name>
</gene>
<dbReference type="InterPro" id="IPR036052">
    <property type="entry name" value="TrpB-like_PALP_sf"/>
</dbReference>
<dbReference type="AlphaFoldDB" id="A0A542DBJ5"/>
<comment type="caution">
    <text evidence="6">The sequence shown here is derived from an EMBL/GenBank/DDBJ whole genome shotgun (WGS) entry which is preliminary data.</text>
</comment>
<dbReference type="EMBL" id="VFML01000001">
    <property type="protein sequence ID" value="TQJ00442.1"/>
    <property type="molecule type" value="Genomic_DNA"/>
</dbReference>
<keyword evidence="3" id="KW-0808">Transferase</keyword>
<dbReference type="GO" id="GO:0016740">
    <property type="term" value="F:transferase activity"/>
    <property type="evidence" value="ECO:0007669"/>
    <property type="project" value="UniProtKB-KW"/>
</dbReference>
<sequence>MIFRDASDIVLDDVFVELAGFVPEAEVYLKLEGFNPAGSIKSKTAVALIESAELEGRVGPDTQFIESTSGNLGIALATICAARGYSLTLVTDPNTAPAAVQAMTALGADVVRVDTRDAEHGYLQTRIDYIHNRLAVEPNLVWLNQYANPANIRVHRELTARAIHEEFGDLTALFIGAGTTGTLMGCLQYFGEHSPATQIVAVDAVGSVTFGLPTARRRLPGLGTSRRPEIFVDDGGFEKVVVDEPGTIAMCRRIARRYGLLVGASTGTVLTAVERFAPTLPRGARVVAISPDLGDKYLGTVYSPSWIAEHYPSLSAVARSD</sequence>
<accession>A0A542DBJ5</accession>
<dbReference type="PANTHER" id="PTHR10314">
    <property type="entry name" value="CYSTATHIONINE BETA-SYNTHASE"/>
    <property type="match status" value="1"/>
</dbReference>
<reference evidence="6 7" key="1">
    <citation type="submission" date="2019-06" db="EMBL/GenBank/DDBJ databases">
        <title>Sequencing the genomes of 1000 actinobacteria strains.</title>
        <authorList>
            <person name="Klenk H.-P."/>
        </authorList>
    </citation>
    <scope>NUCLEOTIDE SEQUENCE [LARGE SCALE GENOMIC DNA]</scope>
    <source>
        <strain evidence="6 7">DSM 45679</strain>
    </source>
</reference>
<organism evidence="6 7">
    <name type="scientific">Amycolatopsis cihanbeyliensis</name>
    <dbReference type="NCBI Taxonomy" id="1128664"/>
    <lineage>
        <taxon>Bacteria</taxon>
        <taxon>Bacillati</taxon>
        <taxon>Actinomycetota</taxon>
        <taxon>Actinomycetes</taxon>
        <taxon>Pseudonocardiales</taxon>
        <taxon>Pseudonocardiaceae</taxon>
        <taxon>Amycolatopsis</taxon>
    </lineage>
</organism>
<comment type="cofactor">
    <cofactor evidence="1">
        <name>pyridoxal 5'-phosphate</name>
        <dbReference type="ChEBI" id="CHEBI:597326"/>
    </cofactor>
</comment>
<evidence type="ECO:0000256" key="2">
    <source>
        <dbReference type="ARBA" id="ARBA00011738"/>
    </source>
</evidence>
<dbReference type="RefSeq" id="WP_170220647.1">
    <property type="nucleotide sequence ID" value="NZ_VFML01000001.1"/>
</dbReference>
<name>A0A542DBJ5_AMYCI</name>
<dbReference type="GO" id="GO:1901605">
    <property type="term" value="P:alpha-amino acid metabolic process"/>
    <property type="evidence" value="ECO:0007669"/>
    <property type="project" value="UniProtKB-ARBA"/>
</dbReference>
<evidence type="ECO:0000256" key="3">
    <source>
        <dbReference type="ARBA" id="ARBA00022679"/>
    </source>
</evidence>
<dbReference type="Pfam" id="PF00291">
    <property type="entry name" value="PALP"/>
    <property type="match status" value="1"/>
</dbReference>
<dbReference type="Proteomes" id="UP000320876">
    <property type="component" value="Unassembled WGS sequence"/>
</dbReference>
<dbReference type="NCBIfam" id="TIGR03945">
    <property type="entry name" value="PLP_SbnA_fam"/>
    <property type="match status" value="1"/>
</dbReference>
<feature type="domain" description="Tryptophan synthase beta chain-like PALP" evidence="5">
    <location>
        <begin position="25"/>
        <end position="292"/>
    </location>
</feature>
<evidence type="ECO:0000256" key="4">
    <source>
        <dbReference type="ARBA" id="ARBA00022898"/>
    </source>
</evidence>
<dbReference type="Gene3D" id="3.40.50.1100">
    <property type="match status" value="2"/>
</dbReference>
<dbReference type="CDD" id="cd01561">
    <property type="entry name" value="CBS_like"/>
    <property type="match status" value="1"/>
</dbReference>
<keyword evidence="7" id="KW-1185">Reference proteome</keyword>
<protein>
    <submittedName>
        <fullName evidence="6">Cysteine synthase A</fullName>
    </submittedName>
</protein>
<dbReference type="InterPro" id="IPR050214">
    <property type="entry name" value="Cys_Synth/Cystath_Beta-Synth"/>
</dbReference>
<evidence type="ECO:0000313" key="7">
    <source>
        <dbReference type="Proteomes" id="UP000320876"/>
    </source>
</evidence>
<proteinExistence type="predicted"/>
<dbReference type="SUPFAM" id="SSF53686">
    <property type="entry name" value="Tryptophan synthase beta subunit-like PLP-dependent enzymes"/>
    <property type="match status" value="1"/>
</dbReference>
<evidence type="ECO:0000256" key="1">
    <source>
        <dbReference type="ARBA" id="ARBA00001933"/>
    </source>
</evidence>